<keyword evidence="3" id="KW-1185">Reference proteome</keyword>
<feature type="compositionally biased region" description="Basic and acidic residues" evidence="1">
    <location>
        <begin position="51"/>
        <end position="64"/>
    </location>
</feature>
<gene>
    <name evidence="2" type="ORF">MGN01_03910</name>
</gene>
<feature type="region of interest" description="Disordered" evidence="1">
    <location>
        <begin position="131"/>
        <end position="202"/>
    </location>
</feature>
<reference evidence="2 3" key="1">
    <citation type="submission" date="2019-07" db="EMBL/GenBank/DDBJ databases">
        <title>Whole genome shotgun sequence of Methylobacterium gnaphalii NBRC 107716.</title>
        <authorList>
            <person name="Hosoyama A."/>
            <person name="Uohara A."/>
            <person name="Ohji S."/>
            <person name="Ichikawa N."/>
        </authorList>
    </citation>
    <scope>NUCLEOTIDE SEQUENCE [LARGE SCALE GENOMIC DNA]</scope>
    <source>
        <strain evidence="2 3">NBRC 107716</strain>
    </source>
</reference>
<organism evidence="2 3">
    <name type="scientific">Methylobacterium gnaphalii</name>
    <dbReference type="NCBI Taxonomy" id="1010610"/>
    <lineage>
        <taxon>Bacteria</taxon>
        <taxon>Pseudomonadati</taxon>
        <taxon>Pseudomonadota</taxon>
        <taxon>Alphaproteobacteria</taxon>
        <taxon>Hyphomicrobiales</taxon>
        <taxon>Methylobacteriaceae</taxon>
        <taxon>Methylobacterium</taxon>
    </lineage>
</organism>
<dbReference type="EMBL" id="BJZV01000002">
    <property type="protein sequence ID" value="GEP08546.1"/>
    <property type="molecule type" value="Genomic_DNA"/>
</dbReference>
<sequence length="202" mass="21767">MLRLRDQGRALTDQVVGALGARIERRAQRRENRPPLLQGVARRNQRARAPRGLDHQRAEAEPRDNPVAPQEIAPARLPAHRHLGDKRSSRRQDALDKRDVVRRVDPIVAAGQHGHGPGGERGFVRTGIDAAGQSRDDDETGVPKPARQPFRQGQAGRRSVAGADHGQGGLPQGLEIAANGDQRRGGIGGLEASRIGILADGD</sequence>
<protein>
    <submittedName>
        <fullName evidence="2">Uncharacterized protein</fullName>
    </submittedName>
</protein>
<feature type="compositionally biased region" description="Basic and acidic residues" evidence="1">
    <location>
        <begin position="85"/>
        <end position="99"/>
    </location>
</feature>
<evidence type="ECO:0000256" key="1">
    <source>
        <dbReference type="SAM" id="MobiDB-lite"/>
    </source>
</evidence>
<dbReference type="AlphaFoldDB" id="A0A512JF34"/>
<accession>A0A512JF34</accession>
<dbReference type="Proteomes" id="UP000321750">
    <property type="component" value="Unassembled WGS sequence"/>
</dbReference>
<evidence type="ECO:0000313" key="2">
    <source>
        <dbReference type="EMBL" id="GEP08546.1"/>
    </source>
</evidence>
<name>A0A512JF34_9HYPH</name>
<evidence type="ECO:0000313" key="3">
    <source>
        <dbReference type="Proteomes" id="UP000321750"/>
    </source>
</evidence>
<feature type="region of interest" description="Disordered" evidence="1">
    <location>
        <begin position="26"/>
        <end position="99"/>
    </location>
</feature>
<comment type="caution">
    <text evidence="2">The sequence shown here is derived from an EMBL/GenBank/DDBJ whole genome shotgun (WGS) entry which is preliminary data.</text>
</comment>
<proteinExistence type="predicted"/>